<evidence type="ECO:0000256" key="2">
    <source>
        <dbReference type="ARBA" id="ARBA00022840"/>
    </source>
</evidence>
<evidence type="ECO:0000259" key="3">
    <source>
        <dbReference type="PROSITE" id="PS50893"/>
    </source>
</evidence>
<dbReference type="GO" id="GO:0005524">
    <property type="term" value="F:ATP binding"/>
    <property type="evidence" value="ECO:0007669"/>
    <property type="project" value="UniProtKB-KW"/>
</dbReference>
<dbReference type="PANTHER" id="PTHR43582:SF2">
    <property type="entry name" value="LINEARMYCIN RESISTANCE ATP-BINDING PROTEIN LNRL"/>
    <property type="match status" value="1"/>
</dbReference>
<reference evidence="4 5" key="1">
    <citation type="journal article" date="2015" name="Genome Announc.">
        <title>Expanding the biotechnology potential of lactobacilli through comparative genomics of 213 strains and associated genera.</title>
        <authorList>
            <person name="Sun Z."/>
            <person name="Harris H.M."/>
            <person name="McCann A."/>
            <person name="Guo C."/>
            <person name="Argimon S."/>
            <person name="Zhang W."/>
            <person name="Yang X."/>
            <person name="Jeffery I.B."/>
            <person name="Cooney J.C."/>
            <person name="Kagawa T.F."/>
            <person name="Liu W."/>
            <person name="Song Y."/>
            <person name="Salvetti E."/>
            <person name="Wrobel A."/>
            <person name="Rasinkangas P."/>
            <person name="Parkhill J."/>
            <person name="Rea M.C."/>
            <person name="O'Sullivan O."/>
            <person name="Ritari J."/>
            <person name="Douillard F.P."/>
            <person name="Paul Ross R."/>
            <person name="Yang R."/>
            <person name="Briner A.E."/>
            <person name="Felis G.E."/>
            <person name="de Vos W.M."/>
            <person name="Barrangou R."/>
            <person name="Klaenhammer T.R."/>
            <person name="Caufield P.W."/>
            <person name="Cui Y."/>
            <person name="Zhang H."/>
            <person name="O'Toole P.W."/>
        </authorList>
    </citation>
    <scope>NUCLEOTIDE SEQUENCE [LARGE SCALE GENOMIC DNA]</scope>
    <source>
        <strain evidence="4 5">DSM 16634</strain>
    </source>
</reference>
<dbReference type="STRING" id="1423724.FC32_GL001385"/>
<comment type="caution">
    <text evidence="4">The sequence shown here is derived from an EMBL/GenBank/DDBJ whole genome shotgun (WGS) entry which is preliminary data.</text>
</comment>
<dbReference type="GO" id="GO:0016887">
    <property type="term" value="F:ATP hydrolysis activity"/>
    <property type="evidence" value="ECO:0007669"/>
    <property type="project" value="InterPro"/>
</dbReference>
<dbReference type="InterPro" id="IPR003593">
    <property type="entry name" value="AAA+_ATPase"/>
</dbReference>
<keyword evidence="5" id="KW-1185">Reference proteome</keyword>
<keyword evidence="2" id="KW-0067">ATP-binding</keyword>
<protein>
    <submittedName>
        <fullName evidence="4">ABC superfamily ATP binding cassette transporter, ABC protein</fullName>
    </submittedName>
</protein>
<dbReference type="InterPro" id="IPR017871">
    <property type="entry name" value="ABC_transporter-like_CS"/>
</dbReference>
<dbReference type="Pfam" id="PF00005">
    <property type="entry name" value="ABC_tran"/>
    <property type="match status" value="1"/>
</dbReference>
<proteinExistence type="predicted"/>
<dbReference type="Gene3D" id="3.40.50.300">
    <property type="entry name" value="P-loop containing nucleotide triphosphate hydrolases"/>
    <property type="match status" value="1"/>
</dbReference>
<feature type="domain" description="ABC transporter" evidence="3">
    <location>
        <begin position="9"/>
        <end position="239"/>
    </location>
</feature>
<sequence>MKDIMENLLEVKKLSKTYKNGRKALDNLNFNVIKGEILGFLGPNGAGKSTTINILSTLLQSDNGEITYFNDAGLSIKDIKKQLGIVPQELAIYEDISALQNVKFFASLYGIKKSEINERVEDALRKVGLEDRKHDRPSTFSGGMKRRLNIACAIAHNPKLIIFDEPTVGIDPQSRNHILDSIKNLRDEGATIIYTTHYMEEVQQICDRVIIMDGGVVLLNDSLDNILKYYSNSNYQIRVDKQINPEVLDEIRKSSNVVEVNQKSESEVIFSMDEESAPINSVLEILIRFNLNIVSITMIKKNLEDVFLLLTGKRLRD</sequence>
<accession>A0A0R1TSA2</accession>
<gene>
    <name evidence="4" type="ORF">FC32_GL001385</name>
</gene>
<name>A0A0R1TSA2_9LACO</name>
<dbReference type="PATRIC" id="fig|1423724.4.peg.1447"/>
<evidence type="ECO:0000313" key="4">
    <source>
        <dbReference type="EMBL" id="KRL84105.1"/>
    </source>
</evidence>
<dbReference type="EMBL" id="AZFT01000053">
    <property type="protein sequence ID" value="KRL84105.1"/>
    <property type="molecule type" value="Genomic_DNA"/>
</dbReference>
<dbReference type="Proteomes" id="UP000051324">
    <property type="component" value="Unassembled WGS sequence"/>
</dbReference>
<dbReference type="InterPro" id="IPR027417">
    <property type="entry name" value="P-loop_NTPase"/>
</dbReference>
<evidence type="ECO:0000313" key="5">
    <source>
        <dbReference type="Proteomes" id="UP000051324"/>
    </source>
</evidence>
<dbReference type="eggNOG" id="COG1131">
    <property type="taxonomic scope" value="Bacteria"/>
</dbReference>
<keyword evidence="1" id="KW-0547">Nucleotide-binding</keyword>
<dbReference type="SUPFAM" id="SSF52540">
    <property type="entry name" value="P-loop containing nucleoside triphosphate hydrolases"/>
    <property type="match status" value="1"/>
</dbReference>
<dbReference type="InterPro" id="IPR003439">
    <property type="entry name" value="ABC_transporter-like_ATP-bd"/>
</dbReference>
<dbReference type="PANTHER" id="PTHR43582">
    <property type="entry name" value="LINEARMYCIN RESISTANCE ATP-BINDING PROTEIN LNRL"/>
    <property type="match status" value="1"/>
</dbReference>
<dbReference type="PROSITE" id="PS50893">
    <property type="entry name" value="ABC_TRANSPORTER_2"/>
    <property type="match status" value="1"/>
</dbReference>
<evidence type="ECO:0000256" key="1">
    <source>
        <dbReference type="ARBA" id="ARBA00022741"/>
    </source>
</evidence>
<dbReference type="SMART" id="SM00382">
    <property type="entry name" value="AAA"/>
    <property type="match status" value="1"/>
</dbReference>
<dbReference type="AlphaFoldDB" id="A0A0R1TSA2"/>
<dbReference type="PROSITE" id="PS00211">
    <property type="entry name" value="ABC_TRANSPORTER_1"/>
    <property type="match status" value="1"/>
</dbReference>
<organism evidence="4 5">
    <name type="scientific">Ligilactobacillus apodemi DSM 16634 = JCM 16172</name>
    <dbReference type="NCBI Taxonomy" id="1423724"/>
    <lineage>
        <taxon>Bacteria</taxon>
        <taxon>Bacillati</taxon>
        <taxon>Bacillota</taxon>
        <taxon>Bacilli</taxon>
        <taxon>Lactobacillales</taxon>
        <taxon>Lactobacillaceae</taxon>
        <taxon>Ligilactobacillus</taxon>
    </lineage>
</organism>